<protein>
    <recommendedName>
        <fullName evidence="4">KEOPS complex component</fullName>
    </recommendedName>
</protein>
<dbReference type="RefSeq" id="WP_015504454.1">
    <property type="nucleotide sequence ID" value="NZ_CP017686.1"/>
</dbReference>
<dbReference type="AlphaFoldDB" id="A0A3G3IG74"/>
<reference evidence="2 3" key="1">
    <citation type="submission" date="2016-10" db="EMBL/GenBank/DDBJ databases">
        <title>Complete genome of the TMA-utilizing, human hosted archaeon Methanomethylophilus alvus Gen. nov, sp. nov., strain Mx-05, derived from a pure culture.</title>
        <authorList>
            <person name="Brugere J.-F."/>
            <person name="Ben Hania W."/>
            <person name="Chaudhary P.P."/>
            <person name="Gaci N."/>
            <person name="Borrel G."/>
            <person name="Cao Van Tuat L."/>
            <person name="Fardeau M.-L."/>
            <person name="Harris H.M.B."/>
            <person name="O'Toole P.W."/>
            <person name="Ollivier B."/>
        </authorList>
    </citation>
    <scope>NUCLEOTIDE SEQUENCE [LARGE SCALE GENOMIC DNA]</scope>
    <source>
        <strain evidence="2 3">Mx-05</strain>
    </source>
</reference>
<accession>A0A3G3IG74</accession>
<dbReference type="GeneID" id="41321357"/>
<proteinExistence type="inferred from homology"/>
<dbReference type="Proteomes" id="UP000273278">
    <property type="component" value="Chromosome"/>
</dbReference>
<dbReference type="Gene3D" id="3.30.2380.10">
    <property type="entry name" value="CGI121/TPRKB"/>
    <property type="match status" value="1"/>
</dbReference>
<evidence type="ECO:0000313" key="3">
    <source>
        <dbReference type="Proteomes" id="UP000273278"/>
    </source>
</evidence>
<organism evidence="2 3">
    <name type="scientific">Methanomethylophilus alvi</name>
    <dbReference type="NCBI Taxonomy" id="1291540"/>
    <lineage>
        <taxon>Archaea</taxon>
        <taxon>Methanobacteriati</taxon>
        <taxon>Thermoplasmatota</taxon>
        <taxon>Thermoplasmata</taxon>
        <taxon>Methanomassiliicoccales</taxon>
        <taxon>Methanomethylophilaceae</taxon>
        <taxon>Methanomethylophilus</taxon>
    </lineage>
</organism>
<evidence type="ECO:0000313" key="2">
    <source>
        <dbReference type="EMBL" id="AYQ54729.1"/>
    </source>
</evidence>
<name>A0A3G3IG74_9ARCH</name>
<evidence type="ECO:0000256" key="1">
    <source>
        <dbReference type="ARBA" id="ARBA00005546"/>
    </source>
</evidence>
<dbReference type="InterPro" id="IPR013926">
    <property type="entry name" value="CGI121/TPRKB"/>
</dbReference>
<evidence type="ECO:0008006" key="4">
    <source>
        <dbReference type="Google" id="ProtNLM"/>
    </source>
</evidence>
<dbReference type="SUPFAM" id="SSF143870">
    <property type="entry name" value="PF0523-like"/>
    <property type="match status" value="1"/>
</dbReference>
<dbReference type="OMA" id="ACERQIG"/>
<sequence length="154" mass="16529">MTDVQVVGLRGDFSFEDAVEHFTGMGGEVVLFDPSVVCGKDHIVSAVMHADRAFAEGRNRAKTLITEIVLYAACERQIGKALKKMRPKGDGTMVAAVLGIDGDLALSDLGADRDDSLCDASEEKARNLGAEMFEGIPPEDAVLEQVAMVDLMKQ</sequence>
<dbReference type="Pfam" id="PF08617">
    <property type="entry name" value="CGI-121"/>
    <property type="match status" value="1"/>
</dbReference>
<gene>
    <name evidence="2" type="ORF">BKD89_02770</name>
</gene>
<dbReference type="InterPro" id="IPR036504">
    <property type="entry name" value="CGI121/TPRKB_sf"/>
</dbReference>
<dbReference type="NCBIfam" id="NF011465">
    <property type="entry name" value="PRK14886.1-1"/>
    <property type="match status" value="1"/>
</dbReference>
<dbReference type="EMBL" id="CP017686">
    <property type="protein sequence ID" value="AYQ54729.1"/>
    <property type="molecule type" value="Genomic_DNA"/>
</dbReference>
<comment type="similarity">
    <text evidence="1">Belongs to the CGI121/TPRKB family.</text>
</comment>